<dbReference type="PROSITE" id="PS50972">
    <property type="entry name" value="PTERIN_BINDING"/>
    <property type="match status" value="1"/>
</dbReference>
<evidence type="ECO:0000256" key="7">
    <source>
        <dbReference type="ARBA" id="ARBA00022679"/>
    </source>
</evidence>
<dbReference type="GO" id="GO:0004156">
    <property type="term" value="F:dihydropteroate synthase activity"/>
    <property type="evidence" value="ECO:0007669"/>
    <property type="project" value="UniProtKB-EC"/>
</dbReference>
<evidence type="ECO:0000256" key="8">
    <source>
        <dbReference type="ARBA" id="ARBA00022723"/>
    </source>
</evidence>
<dbReference type="InterPro" id="IPR000489">
    <property type="entry name" value="Pterin-binding_dom"/>
</dbReference>
<comment type="catalytic activity">
    <reaction evidence="1">
        <text>(7,8-dihydropterin-6-yl)methyl diphosphate + 4-aminobenzoate = 7,8-dihydropteroate + diphosphate</text>
        <dbReference type="Rhea" id="RHEA:19949"/>
        <dbReference type="ChEBI" id="CHEBI:17836"/>
        <dbReference type="ChEBI" id="CHEBI:17839"/>
        <dbReference type="ChEBI" id="CHEBI:33019"/>
        <dbReference type="ChEBI" id="CHEBI:72950"/>
        <dbReference type="EC" id="2.5.1.15"/>
    </reaction>
</comment>
<evidence type="ECO:0000313" key="15">
    <source>
        <dbReference type="Proteomes" id="UP000192042"/>
    </source>
</evidence>
<dbReference type="EC" id="2.5.1.15" evidence="5 12"/>
<accession>A0A1W1I9R0</accession>
<evidence type="ECO:0000256" key="5">
    <source>
        <dbReference type="ARBA" id="ARBA00012458"/>
    </source>
</evidence>
<reference evidence="14 15" key="1">
    <citation type="submission" date="2017-03" db="EMBL/GenBank/DDBJ databases">
        <authorList>
            <person name="Afonso C.L."/>
            <person name="Miller P.J."/>
            <person name="Scott M.A."/>
            <person name="Spackman E."/>
            <person name="Goraichik I."/>
            <person name="Dimitrov K.M."/>
            <person name="Suarez D.L."/>
            <person name="Swayne D.E."/>
        </authorList>
    </citation>
    <scope>NUCLEOTIDE SEQUENCE [LARGE SCALE GENOMIC DNA]</scope>
    <source>
        <strain evidence="14">Genome sequencing of Nitrospira japonica strain NJ11</strain>
    </source>
</reference>
<comment type="function">
    <text evidence="12">Catalyzes the condensation of para-aminobenzoate (pABA) with 6-hydroxymethyl-7,8-dihydropterin diphosphate (DHPt-PP) to form 7,8-dihydropteroate (H2Pte), the immediate precursor of folate derivatives.</text>
</comment>
<dbReference type="PROSITE" id="PS00792">
    <property type="entry name" value="DHPS_1"/>
    <property type="match status" value="1"/>
</dbReference>
<evidence type="ECO:0000259" key="13">
    <source>
        <dbReference type="PROSITE" id="PS50972"/>
    </source>
</evidence>
<dbReference type="Pfam" id="PF00809">
    <property type="entry name" value="Pterin_bind"/>
    <property type="match status" value="1"/>
</dbReference>
<dbReference type="FunFam" id="3.20.20.20:FF:000006">
    <property type="entry name" value="Dihydropteroate synthase"/>
    <property type="match status" value="1"/>
</dbReference>
<evidence type="ECO:0000256" key="11">
    <source>
        <dbReference type="ARBA" id="ARBA00030193"/>
    </source>
</evidence>
<dbReference type="RefSeq" id="WP_080887909.1">
    <property type="nucleotide sequence ID" value="NZ_LT828648.1"/>
</dbReference>
<keyword evidence="9 12" id="KW-0460">Magnesium</keyword>
<gene>
    <name evidence="14" type="primary">folP</name>
    <name evidence="14" type="ORF">NSJP_3569</name>
</gene>
<evidence type="ECO:0000256" key="3">
    <source>
        <dbReference type="ARBA" id="ARBA00004763"/>
    </source>
</evidence>
<keyword evidence="8 12" id="KW-0479">Metal-binding</keyword>
<protein>
    <recommendedName>
        <fullName evidence="6 12">Dihydropteroate synthase</fullName>
        <shortName evidence="12">DHPS</shortName>
        <ecNumber evidence="5 12">2.5.1.15</ecNumber>
    </recommendedName>
    <alternativeName>
        <fullName evidence="11 12">Dihydropteroate pyrophosphorylase</fullName>
    </alternativeName>
</protein>
<evidence type="ECO:0000256" key="4">
    <source>
        <dbReference type="ARBA" id="ARBA00009503"/>
    </source>
</evidence>
<dbReference type="InterPro" id="IPR006390">
    <property type="entry name" value="DHP_synth_dom"/>
</dbReference>
<keyword evidence="15" id="KW-1185">Reference proteome</keyword>
<name>A0A1W1I9R0_9BACT</name>
<evidence type="ECO:0000256" key="9">
    <source>
        <dbReference type="ARBA" id="ARBA00022842"/>
    </source>
</evidence>
<evidence type="ECO:0000256" key="2">
    <source>
        <dbReference type="ARBA" id="ARBA00001946"/>
    </source>
</evidence>
<dbReference type="PANTHER" id="PTHR20941">
    <property type="entry name" value="FOLATE SYNTHESIS PROTEINS"/>
    <property type="match status" value="1"/>
</dbReference>
<dbReference type="InterPro" id="IPR045031">
    <property type="entry name" value="DHP_synth-like"/>
</dbReference>
<evidence type="ECO:0000256" key="6">
    <source>
        <dbReference type="ARBA" id="ARBA00016919"/>
    </source>
</evidence>
<comment type="cofactor">
    <cofactor evidence="2 12">
        <name>Mg(2+)</name>
        <dbReference type="ChEBI" id="CHEBI:18420"/>
    </cofactor>
</comment>
<evidence type="ECO:0000256" key="10">
    <source>
        <dbReference type="ARBA" id="ARBA00022909"/>
    </source>
</evidence>
<dbReference type="Gene3D" id="3.20.20.20">
    <property type="entry name" value="Dihydropteroate synthase-like"/>
    <property type="match status" value="1"/>
</dbReference>
<evidence type="ECO:0000313" key="14">
    <source>
        <dbReference type="EMBL" id="SLM49736.1"/>
    </source>
</evidence>
<keyword evidence="7 12" id="KW-0808">Transferase</keyword>
<comment type="pathway">
    <text evidence="3 12">Cofactor biosynthesis; tetrahydrofolate biosynthesis; 7,8-dihydrofolate from 2-amino-4-hydroxy-6-hydroxymethyl-7,8-dihydropteridine diphosphate and 4-aminobenzoate: step 1/2.</text>
</comment>
<keyword evidence="10 12" id="KW-0289">Folate biosynthesis</keyword>
<dbReference type="GO" id="GO:0046872">
    <property type="term" value="F:metal ion binding"/>
    <property type="evidence" value="ECO:0007669"/>
    <property type="project" value="UniProtKB-KW"/>
</dbReference>
<dbReference type="GO" id="GO:0046656">
    <property type="term" value="P:folic acid biosynthetic process"/>
    <property type="evidence" value="ECO:0007669"/>
    <property type="project" value="UniProtKB-KW"/>
</dbReference>
<evidence type="ECO:0000256" key="1">
    <source>
        <dbReference type="ARBA" id="ARBA00000012"/>
    </source>
</evidence>
<dbReference type="Proteomes" id="UP000192042">
    <property type="component" value="Chromosome I"/>
</dbReference>
<dbReference type="UniPathway" id="UPA00077">
    <property type="reaction ID" value="UER00156"/>
</dbReference>
<dbReference type="InterPro" id="IPR011005">
    <property type="entry name" value="Dihydropteroate_synth-like_sf"/>
</dbReference>
<dbReference type="AlphaFoldDB" id="A0A1W1I9R0"/>
<dbReference type="STRING" id="1325564.NSJP_3569"/>
<organism evidence="14 15">
    <name type="scientific">Nitrospira japonica</name>
    <dbReference type="NCBI Taxonomy" id="1325564"/>
    <lineage>
        <taxon>Bacteria</taxon>
        <taxon>Pseudomonadati</taxon>
        <taxon>Nitrospirota</taxon>
        <taxon>Nitrospiria</taxon>
        <taxon>Nitrospirales</taxon>
        <taxon>Nitrospiraceae</taxon>
        <taxon>Nitrospira</taxon>
    </lineage>
</organism>
<sequence>MELHAGDRVIRWREHPLVMGILNVTPDSFFDGGRFIDPQVAVAHAVQMVEEGADLLDIGAESTRPGSNPVDEAEERRRLIPVVAAVAKVVAIPISVDTSKAAVAQAAIDAGAVIVNDVTALRGDPAMPDVIARNRSGVVLMHMQGTPRTMQQAPGYRNVVEDVSAFFEERLRCAADKLISRSRIILDPGIGFGKLLLDNLDLLAGLRTFSQFDCPVLVGVSRKAFLGKLTDRPVDDRVWGTAAAVALAVEHGARILRVHDVQAMRDVVKVATAIARRPHASLREQHA</sequence>
<feature type="domain" description="Pterin-binding" evidence="13">
    <location>
        <begin position="16"/>
        <end position="269"/>
    </location>
</feature>
<dbReference type="CDD" id="cd00739">
    <property type="entry name" value="DHPS"/>
    <property type="match status" value="1"/>
</dbReference>
<dbReference type="OrthoDB" id="9811744at2"/>
<dbReference type="PROSITE" id="PS00793">
    <property type="entry name" value="DHPS_2"/>
    <property type="match status" value="1"/>
</dbReference>
<proteinExistence type="inferred from homology"/>
<dbReference type="KEGG" id="nja:NSJP_3569"/>
<dbReference type="PANTHER" id="PTHR20941:SF1">
    <property type="entry name" value="FOLIC ACID SYNTHESIS PROTEIN FOL1"/>
    <property type="match status" value="1"/>
</dbReference>
<dbReference type="SUPFAM" id="SSF51717">
    <property type="entry name" value="Dihydropteroate synthetase-like"/>
    <property type="match status" value="1"/>
</dbReference>
<dbReference type="GO" id="GO:0046654">
    <property type="term" value="P:tetrahydrofolate biosynthetic process"/>
    <property type="evidence" value="ECO:0007669"/>
    <property type="project" value="UniProtKB-UniPathway"/>
</dbReference>
<evidence type="ECO:0000256" key="12">
    <source>
        <dbReference type="RuleBase" id="RU361205"/>
    </source>
</evidence>
<dbReference type="GO" id="GO:0005829">
    <property type="term" value="C:cytosol"/>
    <property type="evidence" value="ECO:0007669"/>
    <property type="project" value="TreeGrafter"/>
</dbReference>
<dbReference type="NCBIfam" id="TIGR01496">
    <property type="entry name" value="DHPS"/>
    <property type="match status" value="1"/>
</dbReference>
<dbReference type="EMBL" id="LT828648">
    <property type="protein sequence ID" value="SLM49736.1"/>
    <property type="molecule type" value="Genomic_DNA"/>
</dbReference>
<comment type="similarity">
    <text evidence="4 12">Belongs to the DHPS family.</text>
</comment>